<evidence type="ECO:0000256" key="1">
    <source>
        <dbReference type="SAM" id="MobiDB-lite"/>
    </source>
</evidence>
<keyword evidence="3" id="KW-1185">Reference proteome</keyword>
<feature type="compositionally biased region" description="Polar residues" evidence="1">
    <location>
        <begin position="11"/>
        <end position="25"/>
    </location>
</feature>
<dbReference type="EMBL" id="ML119802">
    <property type="protein sequence ID" value="RPA74042.1"/>
    <property type="molecule type" value="Genomic_DNA"/>
</dbReference>
<reference evidence="2 3" key="1">
    <citation type="journal article" date="2018" name="Nat. Ecol. Evol.">
        <title>Pezizomycetes genomes reveal the molecular basis of ectomycorrhizal truffle lifestyle.</title>
        <authorList>
            <person name="Murat C."/>
            <person name="Payen T."/>
            <person name="Noel B."/>
            <person name="Kuo A."/>
            <person name="Morin E."/>
            <person name="Chen J."/>
            <person name="Kohler A."/>
            <person name="Krizsan K."/>
            <person name="Balestrini R."/>
            <person name="Da Silva C."/>
            <person name="Montanini B."/>
            <person name="Hainaut M."/>
            <person name="Levati E."/>
            <person name="Barry K.W."/>
            <person name="Belfiori B."/>
            <person name="Cichocki N."/>
            <person name="Clum A."/>
            <person name="Dockter R.B."/>
            <person name="Fauchery L."/>
            <person name="Guy J."/>
            <person name="Iotti M."/>
            <person name="Le Tacon F."/>
            <person name="Lindquist E.A."/>
            <person name="Lipzen A."/>
            <person name="Malagnac F."/>
            <person name="Mello A."/>
            <person name="Molinier V."/>
            <person name="Miyauchi S."/>
            <person name="Poulain J."/>
            <person name="Riccioni C."/>
            <person name="Rubini A."/>
            <person name="Sitrit Y."/>
            <person name="Splivallo R."/>
            <person name="Traeger S."/>
            <person name="Wang M."/>
            <person name="Zifcakova L."/>
            <person name="Wipf D."/>
            <person name="Zambonelli A."/>
            <person name="Paolocci F."/>
            <person name="Nowrousian M."/>
            <person name="Ottonello S."/>
            <person name="Baldrian P."/>
            <person name="Spatafora J.W."/>
            <person name="Henrissat B."/>
            <person name="Nagy L.G."/>
            <person name="Aury J.M."/>
            <person name="Wincker P."/>
            <person name="Grigoriev I.V."/>
            <person name="Bonfante P."/>
            <person name="Martin F.M."/>
        </authorList>
    </citation>
    <scope>NUCLEOTIDE SEQUENCE [LARGE SCALE GENOMIC DNA]</scope>
    <source>
        <strain evidence="2 3">RN42</strain>
    </source>
</reference>
<proteinExistence type="predicted"/>
<accession>A0A3N4HJG5</accession>
<sequence>MSDSCIPPQQPTNNLDSSSENGLSSNRRHSTRVLSACKSYNLLPGIIPFDSTHRSLNPGIAQNNNRPPVPPISITISFVTVRRPSATVSCDRVDNYKLKAGAKRIHVPLG</sequence>
<name>A0A3N4HJG5_ASCIM</name>
<evidence type="ECO:0000313" key="3">
    <source>
        <dbReference type="Proteomes" id="UP000275078"/>
    </source>
</evidence>
<gene>
    <name evidence="2" type="ORF">BJ508DRAFT_333467</name>
</gene>
<protein>
    <submittedName>
        <fullName evidence="2">Uncharacterized protein</fullName>
    </submittedName>
</protein>
<feature type="region of interest" description="Disordered" evidence="1">
    <location>
        <begin position="1"/>
        <end position="30"/>
    </location>
</feature>
<evidence type="ECO:0000313" key="2">
    <source>
        <dbReference type="EMBL" id="RPA74042.1"/>
    </source>
</evidence>
<dbReference type="AlphaFoldDB" id="A0A3N4HJG5"/>
<organism evidence="2 3">
    <name type="scientific">Ascobolus immersus RN42</name>
    <dbReference type="NCBI Taxonomy" id="1160509"/>
    <lineage>
        <taxon>Eukaryota</taxon>
        <taxon>Fungi</taxon>
        <taxon>Dikarya</taxon>
        <taxon>Ascomycota</taxon>
        <taxon>Pezizomycotina</taxon>
        <taxon>Pezizomycetes</taxon>
        <taxon>Pezizales</taxon>
        <taxon>Ascobolaceae</taxon>
        <taxon>Ascobolus</taxon>
    </lineage>
</organism>
<dbReference type="Proteomes" id="UP000275078">
    <property type="component" value="Unassembled WGS sequence"/>
</dbReference>